<dbReference type="CDD" id="cd13925">
    <property type="entry name" value="RPF"/>
    <property type="match status" value="1"/>
</dbReference>
<dbReference type="Gene3D" id="1.10.530.10">
    <property type="match status" value="1"/>
</dbReference>
<evidence type="ECO:0000256" key="1">
    <source>
        <dbReference type="ARBA" id="ARBA00010830"/>
    </source>
</evidence>
<keyword evidence="6" id="KW-1185">Reference proteome</keyword>
<comment type="similarity">
    <text evidence="1">Belongs to the transglycosylase family. Rpf subfamily.</text>
</comment>
<protein>
    <submittedName>
        <fullName evidence="5">N-terminal domain of peptidoglycan hydrolase CwlO-containing protein</fullName>
    </submittedName>
</protein>
<dbReference type="Proteomes" id="UP000219482">
    <property type="component" value="Unassembled WGS sequence"/>
</dbReference>
<dbReference type="Pfam" id="PF06737">
    <property type="entry name" value="Transglycosylas"/>
    <property type="match status" value="1"/>
</dbReference>
<reference evidence="6" key="1">
    <citation type="submission" date="2017-09" db="EMBL/GenBank/DDBJ databases">
        <authorList>
            <person name="Varghese N."/>
            <person name="Submissions S."/>
        </authorList>
    </citation>
    <scope>NUCLEOTIDE SEQUENCE [LARGE SCALE GENOMIC DNA]</scope>
    <source>
        <strain evidence="6">DSM 44270</strain>
    </source>
</reference>
<evidence type="ECO:0000313" key="5">
    <source>
        <dbReference type="EMBL" id="SOD98646.1"/>
    </source>
</evidence>
<keyword evidence="3" id="KW-0175">Coiled coil</keyword>
<feature type="coiled-coil region" evidence="3">
    <location>
        <begin position="86"/>
        <end position="148"/>
    </location>
</feature>
<evidence type="ECO:0000313" key="6">
    <source>
        <dbReference type="Proteomes" id="UP000219482"/>
    </source>
</evidence>
<keyword evidence="2 5" id="KW-0378">Hydrolase</keyword>
<dbReference type="InterPro" id="IPR023346">
    <property type="entry name" value="Lysozyme-like_dom_sf"/>
</dbReference>
<organism evidence="5 6">
    <name type="scientific">Blastococcus haudaquaticus</name>
    <dbReference type="NCBI Taxonomy" id="1938745"/>
    <lineage>
        <taxon>Bacteria</taxon>
        <taxon>Bacillati</taxon>
        <taxon>Actinomycetota</taxon>
        <taxon>Actinomycetes</taxon>
        <taxon>Geodermatophilales</taxon>
        <taxon>Geodermatophilaceae</taxon>
        <taxon>Blastococcus</taxon>
    </lineage>
</organism>
<evidence type="ECO:0000259" key="4">
    <source>
        <dbReference type="Pfam" id="PF06737"/>
    </source>
</evidence>
<feature type="coiled-coil region" evidence="3">
    <location>
        <begin position="245"/>
        <end position="272"/>
    </location>
</feature>
<sequence length="378" mass="38149">MGRSICRAGPDRWSRKAVTGMAGTRRRRRAGRLAVIGTAAALAVTVVGPAGVASAAPGGPSDGQLAAATQAAEDTAAQVGRFLEQMGAAQAAMDDANARATRASEQVAVQQQALDSAQAGAQAADAAAEQAQADLAAARQTVASFARTSYMSGSTSPLLEALLTSGGPAQAMERAALLDAARDHRSAVLSDVSAAQGRAAEARAAAQEAVTAAEGARQEAAAALASAETARAGAAQLVTDLRTTQTAMQAQLDRVRADLVQLEEQRRAAEQVAAPVAPPAPRPSTGAPVPAPVPVPVPVAGHDWDAVARCESGGNWSSNTGNGYYGGLQFSPSTWSGFGGGDYAPRADLATKQQQIAVAEKVLAVQGPGAWPTCGRSL</sequence>
<gene>
    <name evidence="5" type="ORF">SAMN06272739_1983</name>
</gene>
<evidence type="ECO:0000256" key="3">
    <source>
        <dbReference type="SAM" id="Coils"/>
    </source>
</evidence>
<proteinExistence type="inferred from homology"/>
<dbReference type="GO" id="GO:0016787">
    <property type="term" value="F:hydrolase activity"/>
    <property type="evidence" value="ECO:0007669"/>
    <property type="project" value="UniProtKB-KW"/>
</dbReference>
<dbReference type="EMBL" id="OCNK01000002">
    <property type="protein sequence ID" value="SOD98646.1"/>
    <property type="molecule type" value="Genomic_DNA"/>
</dbReference>
<accession>A0A286GTY9</accession>
<dbReference type="SUPFAM" id="SSF53955">
    <property type="entry name" value="Lysozyme-like"/>
    <property type="match status" value="1"/>
</dbReference>
<feature type="domain" description="Resuscitation-promoting factor core lysozyme-like" evidence="4">
    <location>
        <begin position="302"/>
        <end position="374"/>
    </location>
</feature>
<dbReference type="InterPro" id="IPR010618">
    <property type="entry name" value="RPF"/>
</dbReference>
<dbReference type="Gene3D" id="6.10.250.3150">
    <property type="match status" value="1"/>
</dbReference>
<evidence type="ECO:0000256" key="2">
    <source>
        <dbReference type="ARBA" id="ARBA00022801"/>
    </source>
</evidence>
<name>A0A286GTY9_9ACTN</name>
<dbReference type="AlphaFoldDB" id="A0A286GTY9"/>